<dbReference type="InterPro" id="IPR006702">
    <property type="entry name" value="CASP_dom"/>
</dbReference>
<sequence length="184" mass="20056">MNIIADKFPQNPPAKTQKIVLRTQICLRILAIGTALASACVILTSKQSMEIVGITFTARYSDSPTTKFFAFANAIAGVFCALSILYLLCFCLRGPNPTNYYYLFLHDLCMMSLVLAGCASETAVGYIGRYGNSHAGWSPICDHFGKFCNQTMTSVVLSYLALSFLLALTIMSAGTSRQIPVYDS</sequence>
<dbReference type="GO" id="GO:0005886">
    <property type="term" value="C:plasma membrane"/>
    <property type="evidence" value="ECO:0007669"/>
    <property type="project" value="UniProtKB-SubCell"/>
</dbReference>
<dbReference type="PANTHER" id="PTHR36488">
    <property type="entry name" value="CASP-LIKE PROTEIN 1U1"/>
    <property type="match status" value="1"/>
</dbReference>
<feature type="transmembrane region" description="Helical" evidence="8">
    <location>
        <begin position="100"/>
        <end position="127"/>
    </location>
</feature>
<comment type="subcellular location">
    <subcellularLocation>
        <location evidence="1 8">Cell membrane</location>
        <topology evidence="1 8">Multi-pass membrane protein</topology>
    </subcellularLocation>
</comment>
<evidence type="ECO:0000259" key="9">
    <source>
        <dbReference type="Pfam" id="PF04535"/>
    </source>
</evidence>
<feature type="transmembrane region" description="Helical" evidence="8">
    <location>
        <begin position="68"/>
        <end position="88"/>
    </location>
</feature>
<dbReference type="NCBIfam" id="TIGR01569">
    <property type="entry name" value="A_tha_TIGR01569"/>
    <property type="match status" value="1"/>
</dbReference>
<evidence type="ECO:0000256" key="2">
    <source>
        <dbReference type="ARBA" id="ARBA00007651"/>
    </source>
</evidence>
<organism evidence="10 11">
    <name type="scientific">Morella rubra</name>
    <name type="common">Chinese bayberry</name>
    <dbReference type="NCBI Taxonomy" id="262757"/>
    <lineage>
        <taxon>Eukaryota</taxon>
        <taxon>Viridiplantae</taxon>
        <taxon>Streptophyta</taxon>
        <taxon>Embryophyta</taxon>
        <taxon>Tracheophyta</taxon>
        <taxon>Spermatophyta</taxon>
        <taxon>Magnoliopsida</taxon>
        <taxon>eudicotyledons</taxon>
        <taxon>Gunneridae</taxon>
        <taxon>Pentapetalae</taxon>
        <taxon>rosids</taxon>
        <taxon>fabids</taxon>
        <taxon>Fagales</taxon>
        <taxon>Myricaceae</taxon>
        <taxon>Morella</taxon>
    </lineage>
</organism>
<evidence type="ECO:0000256" key="1">
    <source>
        <dbReference type="ARBA" id="ARBA00004651"/>
    </source>
</evidence>
<proteinExistence type="inferred from homology"/>
<name>A0A6A1VXN8_9ROSI</name>
<dbReference type="InterPro" id="IPR006459">
    <property type="entry name" value="CASP/CASPL"/>
</dbReference>
<keyword evidence="11" id="KW-1185">Reference proteome</keyword>
<dbReference type="OrthoDB" id="1904499at2759"/>
<keyword evidence="4 8" id="KW-1003">Cell membrane</keyword>
<keyword evidence="6 8" id="KW-1133">Transmembrane helix</keyword>
<dbReference type="Proteomes" id="UP000516437">
    <property type="component" value="Chromosome 4"/>
</dbReference>
<dbReference type="EMBL" id="RXIC02000022">
    <property type="protein sequence ID" value="KAB1217513.1"/>
    <property type="molecule type" value="Genomic_DNA"/>
</dbReference>
<dbReference type="PANTHER" id="PTHR36488:SF8">
    <property type="entry name" value="CASP-LIKE PROTEIN 1U1"/>
    <property type="match status" value="1"/>
</dbReference>
<evidence type="ECO:0000256" key="5">
    <source>
        <dbReference type="ARBA" id="ARBA00022692"/>
    </source>
</evidence>
<evidence type="ECO:0000256" key="4">
    <source>
        <dbReference type="ARBA" id="ARBA00022475"/>
    </source>
</evidence>
<comment type="subunit">
    <text evidence="3 8">Homodimer and heterodimers.</text>
</comment>
<comment type="caution">
    <text evidence="10">The sequence shown here is derived from an EMBL/GenBank/DDBJ whole genome shotgun (WGS) entry which is preliminary data.</text>
</comment>
<protein>
    <recommendedName>
        <fullName evidence="8">CASP-like protein</fullName>
    </recommendedName>
</protein>
<feature type="transmembrane region" description="Helical" evidence="8">
    <location>
        <begin position="156"/>
        <end position="174"/>
    </location>
</feature>
<dbReference type="AlphaFoldDB" id="A0A6A1VXN8"/>
<keyword evidence="7 8" id="KW-0472">Membrane</keyword>
<evidence type="ECO:0000256" key="3">
    <source>
        <dbReference type="ARBA" id="ARBA00011489"/>
    </source>
</evidence>
<gene>
    <name evidence="10" type="ORF">CJ030_MR4G028394</name>
</gene>
<keyword evidence="5 8" id="KW-0812">Transmembrane</keyword>
<evidence type="ECO:0000256" key="8">
    <source>
        <dbReference type="RuleBase" id="RU361233"/>
    </source>
</evidence>
<feature type="transmembrane region" description="Helical" evidence="8">
    <location>
        <begin position="25"/>
        <end position="44"/>
    </location>
</feature>
<feature type="domain" description="Casparian strip membrane protein" evidence="9">
    <location>
        <begin position="22"/>
        <end position="162"/>
    </location>
</feature>
<evidence type="ECO:0000256" key="6">
    <source>
        <dbReference type="ARBA" id="ARBA00022989"/>
    </source>
</evidence>
<reference evidence="10 11" key="1">
    <citation type="journal article" date="2019" name="Plant Biotechnol. J.">
        <title>The red bayberry genome and genetic basis of sex determination.</title>
        <authorList>
            <person name="Jia H.M."/>
            <person name="Jia H.J."/>
            <person name="Cai Q.L."/>
            <person name="Wang Y."/>
            <person name="Zhao H.B."/>
            <person name="Yang W.F."/>
            <person name="Wang G.Y."/>
            <person name="Li Y.H."/>
            <person name="Zhan D.L."/>
            <person name="Shen Y.T."/>
            <person name="Niu Q.F."/>
            <person name="Chang L."/>
            <person name="Qiu J."/>
            <person name="Zhao L."/>
            <person name="Xie H.B."/>
            <person name="Fu W.Y."/>
            <person name="Jin J."/>
            <person name="Li X.W."/>
            <person name="Jiao Y."/>
            <person name="Zhou C.C."/>
            <person name="Tu T."/>
            <person name="Chai C.Y."/>
            <person name="Gao J.L."/>
            <person name="Fan L.J."/>
            <person name="van de Weg E."/>
            <person name="Wang J.Y."/>
            <person name="Gao Z.S."/>
        </authorList>
    </citation>
    <scope>NUCLEOTIDE SEQUENCE [LARGE SCALE GENOMIC DNA]</scope>
    <source>
        <tissue evidence="10">Leaves</tissue>
    </source>
</reference>
<evidence type="ECO:0000313" key="10">
    <source>
        <dbReference type="EMBL" id="KAB1217513.1"/>
    </source>
</evidence>
<evidence type="ECO:0000313" key="11">
    <source>
        <dbReference type="Proteomes" id="UP000516437"/>
    </source>
</evidence>
<accession>A0A6A1VXN8</accession>
<dbReference type="InterPro" id="IPR044173">
    <property type="entry name" value="CASPL"/>
</dbReference>
<dbReference type="Pfam" id="PF04535">
    <property type="entry name" value="CASP_dom"/>
    <property type="match status" value="1"/>
</dbReference>
<comment type="similarity">
    <text evidence="2 8">Belongs to the Casparian strip membrane proteins (CASP) family.</text>
</comment>
<evidence type="ECO:0000256" key="7">
    <source>
        <dbReference type="ARBA" id="ARBA00023136"/>
    </source>
</evidence>